<sequence length="60" mass="6946">MHNLTLCRPCAAWRSTSMWSSAEDEGSERMVLIVAAWKRKSENEKARCGPMDRRAFRLFA</sequence>
<dbReference type="EMBL" id="HE577331">
    <property type="protein sequence ID" value="CCD03396.1"/>
    <property type="molecule type" value="Genomic_DNA"/>
</dbReference>
<keyword evidence="1" id="KW-0614">Plasmid</keyword>
<dbReference type="KEGG" id="abs:AZOBR_p440109"/>
<geneLocation type="plasmid" evidence="1 2">
    <name>AZOBR_p4</name>
</geneLocation>
<accession>A0A9P1K0Q0</accession>
<gene>
    <name evidence="1" type="ORF">AZOBR_p440109</name>
</gene>
<reference evidence="1 2" key="1">
    <citation type="journal article" date="2011" name="PLoS Genet.">
        <title>Azospirillum genomes reveal transition of bacteria from aquatic to terrestrial environments.</title>
        <authorList>
            <person name="Wisniewski-Dye F."/>
            <person name="Borziak K."/>
            <person name="Khalsa-Moyers G."/>
            <person name="Alexandre G."/>
            <person name="Sukharnikov L.O."/>
            <person name="Wuichet K."/>
            <person name="Hurst G.B."/>
            <person name="McDonald W.H."/>
            <person name="Robertson J.S."/>
            <person name="Barbe V."/>
            <person name="Calteau A."/>
            <person name="Rouy Z."/>
            <person name="Mangenot S."/>
            <person name="Prigent-Combaret C."/>
            <person name="Normand P."/>
            <person name="Boyer M."/>
            <person name="Siguier P."/>
            <person name="Dessaux Y."/>
            <person name="Elmerich C."/>
            <person name="Condemine G."/>
            <person name="Krishnen G."/>
            <person name="Kennedy I."/>
            <person name="Paterson A.H."/>
            <person name="Gonzalez V."/>
            <person name="Mavingui P."/>
            <person name="Zhulin I.B."/>
        </authorList>
    </citation>
    <scope>NUCLEOTIDE SEQUENCE [LARGE SCALE GENOMIC DNA]</scope>
    <source>
        <strain evidence="1 2">Sp245</strain>
    </source>
</reference>
<keyword evidence="2" id="KW-1185">Reference proteome</keyword>
<organism evidence="1 2">
    <name type="scientific">Azospirillum baldaniorum</name>
    <dbReference type="NCBI Taxonomy" id="1064539"/>
    <lineage>
        <taxon>Bacteria</taxon>
        <taxon>Pseudomonadati</taxon>
        <taxon>Pseudomonadota</taxon>
        <taxon>Alphaproteobacteria</taxon>
        <taxon>Rhodospirillales</taxon>
        <taxon>Azospirillaceae</taxon>
        <taxon>Azospirillum</taxon>
    </lineage>
</organism>
<name>A0A9P1K0Q0_9PROT</name>
<evidence type="ECO:0000313" key="1">
    <source>
        <dbReference type="EMBL" id="CCD03396.1"/>
    </source>
</evidence>
<protein>
    <submittedName>
        <fullName evidence="1">Uncharacterized protein</fullName>
    </submittedName>
</protein>
<dbReference type="AlphaFoldDB" id="A0A9P1K0Q0"/>
<evidence type="ECO:0000313" key="2">
    <source>
        <dbReference type="Proteomes" id="UP000007319"/>
    </source>
</evidence>
<dbReference type="Proteomes" id="UP000007319">
    <property type="component" value="Plasmid AZOBR_p4"/>
</dbReference>
<proteinExistence type="predicted"/>